<keyword evidence="3" id="KW-1185">Reference proteome</keyword>
<reference evidence="2" key="1">
    <citation type="journal article" date="2022" name="bioRxiv">
        <title>Sequencing and chromosome-scale assembly of the giantPleurodeles waltlgenome.</title>
        <authorList>
            <person name="Brown T."/>
            <person name="Elewa A."/>
            <person name="Iarovenko S."/>
            <person name="Subramanian E."/>
            <person name="Araus A.J."/>
            <person name="Petzold A."/>
            <person name="Susuki M."/>
            <person name="Suzuki K.-i.T."/>
            <person name="Hayashi T."/>
            <person name="Toyoda A."/>
            <person name="Oliveira C."/>
            <person name="Osipova E."/>
            <person name="Leigh N.D."/>
            <person name="Simon A."/>
            <person name="Yun M.H."/>
        </authorList>
    </citation>
    <scope>NUCLEOTIDE SEQUENCE</scope>
    <source>
        <strain evidence="2">20211129_DDA</strain>
        <tissue evidence="2">Liver</tissue>
    </source>
</reference>
<gene>
    <name evidence="2" type="ORF">NDU88_001480</name>
</gene>
<evidence type="ECO:0000256" key="1">
    <source>
        <dbReference type="SAM" id="MobiDB-lite"/>
    </source>
</evidence>
<feature type="compositionally biased region" description="Basic residues" evidence="1">
    <location>
        <begin position="113"/>
        <end position="122"/>
    </location>
</feature>
<organism evidence="2 3">
    <name type="scientific">Pleurodeles waltl</name>
    <name type="common">Iberian ribbed newt</name>
    <dbReference type="NCBI Taxonomy" id="8319"/>
    <lineage>
        <taxon>Eukaryota</taxon>
        <taxon>Metazoa</taxon>
        <taxon>Chordata</taxon>
        <taxon>Craniata</taxon>
        <taxon>Vertebrata</taxon>
        <taxon>Euteleostomi</taxon>
        <taxon>Amphibia</taxon>
        <taxon>Batrachia</taxon>
        <taxon>Caudata</taxon>
        <taxon>Salamandroidea</taxon>
        <taxon>Salamandridae</taxon>
        <taxon>Pleurodelinae</taxon>
        <taxon>Pleurodeles</taxon>
    </lineage>
</organism>
<feature type="region of interest" description="Disordered" evidence="1">
    <location>
        <begin position="79"/>
        <end position="156"/>
    </location>
</feature>
<feature type="compositionally biased region" description="Basic and acidic residues" evidence="1">
    <location>
        <begin position="100"/>
        <end position="112"/>
    </location>
</feature>
<proteinExistence type="predicted"/>
<protein>
    <submittedName>
        <fullName evidence="2">Uncharacterized protein</fullName>
    </submittedName>
</protein>
<accession>A0AAV7LYR4</accession>
<dbReference type="AlphaFoldDB" id="A0AAV7LYR4"/>
<feature type="region of interest" description="Disordered" evidence="1">
    <location>
        <begin position="1"/>
        <end position="54"/>
    </location>
</feature>
<evidence type="ECO:0000313" key="2">
    <source>
        <dbReference type="EMBL" id="KAJ1096337.1"/>
    </source>
</evidence>
<evidence type="ECO:0000313" key="3">
    <source>
        <dbReference type="Proteomes" id="UP001066276"/>
    </source>
</evidence>
<comment type="caution">
    <text evidence="2">The sequence shown here is derived from an EMBL/GenBank/DDBJ whole genome shotgun (WGS) entry which is preliminary data.</text>
</comment>
<sequence>MSDETRPGGSGGSPPPARQPRARAGAFPPSDDYSPITGTGDSPALNAAGSGARQLSSARFIKAVTSPIASNCRNVIHAKHGEMGRPGGGTDGDSAPVPSKRREAGQRRCYWERRKRHMRRKCTQTDRSLSRHPANHLPYSDRFKLRPQIGKPFDKTKIPSANRMAHENALLLSTTDKN</sequence>
<name>A0AAV7LYR4_PLEWA</name>
<dbReference type="EMBL" id="JANPWB010000014">
    <property type="protein sequence ID" value="KAJ1096337.1"/>
    <property type="molecule type" value="Genomic_DNA"/>
</dbReference>
<dbReference type="Proteomes" id="UP001066276">
    <property type="component" value="Chromosome 10"/>
</dbReference>